<evidence type="ECO:0000313" key="2">
    <source>
        <dbReference type="EMBL" id="KDR34533.1"/>
    </source>
</evidence>
<dbReference type="AlphaFoldDB" id="A0A069P1R1"/>
<dbReference type="EMBL" id="JFHE01000013">
    <property type="protein sequence ID" value="KDR34533.1"/>
    <property type="molecule type" value="Genomic_DNA"/>
</dbReference>
<proteinExistence type="predicted"/>
<gene>
    <name evidence="2" type="ORF">BG57_05855</name>
</gene>
<accession>A0A069P1R1</accession>
<organism evidence="2 3">
    <name type="scientific">Caballeronia grimmiae</name>
    <dbReference type="NCBI Taxonomy" id="1071679"/>
    <lineage>
        <taxon>Bacteria</taxon>
        <taxon>Pseudomonadati</taxon>
        <taxon>Pseudomonadota</taxon>
        <taxon>Betaproteobacteria</taxon>
        <taxon>Burkholderiales</taxon>
        <taxon>Burkholderiaceae</taxon>
        <taxon>Caballeronia</taxon>
    </lineage>
</organism>
<reference evidence="2 3" key="1">
    <citation type="submission" date="2014-03" db="EMBL/GenBank/DDBJ databases">
        <title>Draft Genome Sequences of Four Burkholderia Strains.</title>
        <authorList>
            <person name="Liu X.Y."/>
            <person name="Li C.X."/>
            <person name="Xu J.H."/>
        </authorList>
    </citation>
    <scope>NUCLEOTIDE SEQUENCE [LARGE SCALE GENOMIC DNA]</scope>
    <source>
        <strain evidence="2 3">R27</strain>
    </source>
</reference>
<name>A0A069P1R1_9BURK</name>
<feature type="region of interest" description="Disordered" evidence="1">
    <location>
        <begin position="127"/>
        <end position="161"/>
    </location>
</feature>
<evidence type="ECO:0000256" key="1">
    <source>
        <dbReference type="SAM" id="MobiDB-lite"/>
    </source>
</evidence>
<comment type="caution">
    <text evidence="2">The sequence shown here is derived from an EMBL/GenBank/DDBJ whole genome shotgun (WGS) entry which is preliminary data.</text>
</comment>
<dbReference type="Proteomes" id="UP000027439">
    <property type="component" value="Unassembled WGS sequence"/>
</dbReference>
<evidence type="ECO:0000313" key="3">
    <source>
        <dbReference type="Proteomes" id="UP000027439"/>
    </source>
</evidence>
<protein>
    <submittedName>
        <fullName evidence="2">Uncharacterized protein</fullName>
    </submittedName>
</protein>
<sequence>MLGHRQAANVVTEHALELRLPVGVPLPDAMSRAVVADDVRSQPASMARLAAIPAACSRDQPIITSAAAADFAFPDVTAFGTRPVVTAAAGISAALALEDTALASPFAASTSAFDASRCHLGAGHLRAGDGRAWPSGERRDTAPPALHGISNSSSHEGAHVR</sequence>